<evidence type="ECO:0000256" key="1">
    <source>
        <dbReference type="SAM" id="Coils"/>
    </source>
</evidence>
<proteinExistence type="predicted"/>
<evidence type="ECO:0000256" key="2">
    <source>
        <dbReference type="SAM" id="Phobius"/>
    </source>
</evidence>
<keyword evidence="2" id="KW-0472">Membrane</keyword>
<dbReference type="RefSeq" id="WP_069858877.1">
    <property type="nucleotide sequence ID" value="NZ_BDFE01000016.1"/>
</dbReference>
<organism evidence="3 4">
    <name type="scientific">Desulfoplanes formicivorans</name>
    <dbReference type="NCBI Taxonomy" id="1592317"/>
    <lineage>
        <taxon>Bacteria</taxon>
        <taxon>Pseudomonadati</taxon>
        <taxon>Thermodesulfobacteriota</taxon>
        <taxon>Desulfovibrionia</taxon>
        <taxon>Desulfovibrionales</taxon>
        <taxon>Desulfoplanaceae</taxon>
        <taxon>Desulfoplanes</taxon>
    </lineage>
</organism>
<name>A0A194AI31_9BACT</name>
<evidence type="ECO:0000313" key="3">
    <source>
        <dbReference type="EMBL" id="GAU08885.1"/>
    </source>
</evidence>
<keyword evidence="4" id="KW-1185">Reference proteome</keyword>
<dbReference type="STRING" id="1592317.DPF_1602"/>
<feature type="coiled-coil region" evidence="1">
    <location>
        <begin position="140"/>
        <end position="265"/>
    </location>
</feature>
<dbReference type="EMBL" id="BDFE01000016">
    <property type="protein sequence ID" value="GAU08885.1"/>
    <property type="molecule type" value="Genomic_DNA"/>
</dbReference>
<gene>
    <name evidence="3" type="ORF">DPF_1602</name>
</gene>
<comment type="caution">
    <text evidence="3">The sequence shown here is derived from an EMBL/GenBank/DDBJ whole genome shotgun (WGS) entry which is preliminary data.</text>
</comment>
<feature type="transmembrane region" description="Helical" evidence="2">
    <location>
        <begin position="328"/>
        <end position="346"/>
    </location>
</feature>
<keyword evidence="2" id="KW-0812">Transmembrane</keyword>
<sequence>MGQWLDRFDNHPVHGQIQSFEQLIASAEGIVDEIEDTNAIESYERLKLILDAIKSKFDSIDPLLFPAAPLQNLNNQIRQVVSEINAFNSNGNVGHLTNANNHADNVLVNLSNIVSPSLPRDIDGIRESVTSFRRSAGQFIRNLEVEHNDLAAKYEAISQQFEGITAEINTQKGRLDTAITQFQQQFSEAEDRRREQFEQAKDKRKEDYETLVGDIEESFNSNLEKLQEKFQSLLDAVKESRDKAHKELTLSAEEIIKQIEKQKEKASELVTIITNSGMVGGYQTVANKAKTSSIIWQVIAVLSFLGLIAFAIVAFKATFSETLHWGKVGARVFVAITFGILAAYAARQADKHEEAERKNRKMELELAAIDPYLSELPVETRHKIKEELASRLFAQSENSTVINGSKTSGSIVDLLRMALESIDNLSKKSGS</sequence>
<keyword evidence="1" id="KW-0175">Coiled coil</keyword>
<dbReference type="OrthoDB" id="1431451at2"/>
<reference evidence="4" key="1">
    <citation type="submission" date="2016-06" db="EMBL/GenBank/DDBJ databases">
        <title>Draft genome sequence of Desulfoplanes formicivorans strain Pf12B.</title>
        <authorList>
            <person name="Watanabe M."/>
            <person name="Kojima H."/>
            <person name="Fukui M."/>
        </authorList>
    </citation>
    <scope>NUCLEOTIDE SEQUENCE [LARGE SCALE GENOMIC DNA]</scope>
    <source>
        <strain evidence="4">Pf12B</strain>
    </source>
</reference>
<protein>
    <submittedName>
        <fullName evidence="3">Uncharacterized protein</fullName>
    </submittedName>
</protein>
<evidence type="ECO:0000313" key="4">
    <source>
        <dbReference type="Proteomes" id="UP000095200"/>
    </source>
</evidence>
<accession>A0A194AI31</accession>
<keyword evidence="2" id="KW-1133">Transmembrane helix</keyword>
<dbReference type="SUPFAM" id="SSF58113">
    <property type="entry name" value="Apolipoprotein A-I"/>
    <property type="match status" value="1"/>
</dbReference>
<dbReference type="Proteomes" id="UP000095200">
    <property type="component" value="Unassembled WGS sequence"/>
</dbReference>
<feature type="transmembrane region" description="Helical" evidence="2">
    <location>
        <begin position="294"/>
        <end position="316"/>
    </location>
</feature>
<dbReference type="AlphaFoldDB" id="A0A194AI31"/>